<gene>
    <name evidence="1" type="ORF">F0460_01240</name>
</gene>
<dbReference type="EMBL" id="VWSG01000001">
    <property type="protein sequence ID" value="KAA5538256.1"/>
    <property type="molecule type" value="Genomic_DNA"/>
</dbReference>
<dbReference type="Proteomes" id="UP000325141">
    <property type="component" value="Unassembled WGS sequence"/>
</dbReference>
<accession>A0A5M6CTI0</accession>
<comment type="caution">
    <text evidence="1">The sequence shown here is derived from an EMBL/GenBank/DDBJ whole genome shotgun (WGS) entry which is preliminary data.</text>
</comment>
<name>A0A5M6CTI0_9FLAO</name>
<evidence type="ECO:0000313" key="2">
    <source>
        <dbReference type="Proteomes" id="UP000325141"/>
    </source>
</evidence>
<proteinExistence type="predicted"/>
<dbReference type="RefSeq" id="WP_150009497.1">
    <property type="nucleotide sequence ID" value="NZ_VWSG01000001.1"/>
</dbReference>
<dbReference type="AlphaFoldDB" id="A0A5M6CTI0"/>
<evidence type="ECO:0000313" key="1">
    <source>
        <dbReference type="EMBL" id="KAA5538256.1"/>
    </source>
</evidence>
<keyword evidence="2" id="KW-1185">Reference proteome</keyword>
<evidence type="ECO:0008006" key="3">
    <source>
        <dbReference type="Google" id="ProtNLM"/>
    </source>
</evidence>
<organism evidence="1 2">
    <name type="scientific">Paenimyroides baculatum</name>
    <dbReference type="NCBI Taxonomy" id="2608000"/>
    <lineage>
        <taxon>Bacteria</taxon>
        <taxon>Pseudomonadati</taxon>
        <taxon>Bacteroidota</taxon>
        <taxon>Flavobacteriia</taxon>
        <taxon>Flavobacteriales</taxon>
        <taxon>Flavobacteriaceae</taxon>
        <taxon>Paenimyroides</taxon>
    </lineage>
</organism>
<dbReference type="PROSITE" id="PS51257">
    <property type="entry name" value="PROKAR_LIPOPROTEIN"/>
    <property type="match status" value="1"/>
</dbReference>
<sequence>MKLKFFSILILFLIFSCKINQKKNGVEVGKWKYVSGTKTERSLITGKYDKHGREKGVWKYYNNDTLFRSERYFYPYSVDVLYHKNGKVSQIGKSYTTKKTWTKIGTWYKFNEQEKLIDSITFEN</sequence>
<reference evidence="1 2" key="1">
    <citation type="submission" date="2019-09" db="EMBL/GenBank/DDBJ databases">
        <title>Genome sequence and assembly of Flavobacterium sp.</title>
        <authorList>
            <person name="Chhetri G."/>
        </authorList>
    </citation>
    <scope>NUCLEOTIDE SEQUENCE [LARGE SCALE GENOMIC DNA]</scope>
    <source>
        <strain evidence="1 2">SNL9</strain>
    </source>
</reference>
<protein>
    <recommendedName>
        <fullName evidence="3">MORN repeat variant</fullName>
    </recommendedName>
</protein>